<sequence length="42" mass="4501">MKLSRGMKRFLLIALAIVALFVVVVIVTDIATGFIAGLHQSS</sequence>
<keyword evidence="1" id="KW-0812">Transmembrane</keyword>
<evidence type="ECO:0008006" key="4">
    <source>
        <dbReference type="Google" id="ProtNLM"/>
    </source>
</evidence>
<keyword evidence="1" id="KW-0472">Membrane</keyword>
<evidence type="ECO:0000256" key="1">
    <source>
        <dbReference type="SAM" id="Phobius"/>
    </source>
</evidence>
<keyword evidence="3" id="KW-1185">Reference proteome</keyword>
<dbReference type="EMBL" id="CP104067">
    <property type="protein sequence ID" value="WAH42736.1"/>
    <property type="molecule type" value="Genomic_DNA"/>
</dbReference>
<dbReference type="Proteomes" id="UP001164761">
    <property type="component" value="Chromosome"/>
</dbReference>
<gene>
    <name evidence="2" type="ORF">NZD89_04690</name>
</gene>
<keyword evidence="1" id="KW-1133">Transmembrane helix</keyword>
<proteinExistence type="predicted"/>
<protein>
    <recommendedName>
        <fullName evidence="4">DUF4044 domain-containing protein</fullName>
    </recommendedName>
</protein>
<feature type="transmembrane region" description="Helical" evidence="1">
    <location>
        <begin position="12"/>
        <end position="36"/>
    </location>
</feature>
<reference evidence="2" key="1">
    <citation type="submission" date="2022-08" db="EMBL/GenBank/DDBJ databases">
        <title>Alicyclobacillus fastidiosus DSM 17978, complete genome.</title>
        <authorList>
            <person name="Wang Q."/>
            <person name="Cai R."/>
            <person name="Wang Z."/>
        </authorList>
    </citation>
    <scope>NUCLEOTIDE SEQUENCE</scope>
    <source>
        <strain evidence="2">DSM 17978</strain>
    </source>
</reference>
<name>A0ABY6ZIS7_9BACL</name>
<evidence type="ECO:0000313" key="3">
    <source>
        <dbReference type="Proteomes" id="UP001164761"/>
    </source>
</evidence>
<dbReference type="RefSeq" id="WP_268006611.1">
    <property type="nucleotide sequence ID" value="NZ_BSUT01000001.1"/>
</dbReference>
<evidence type="ECO:0000313" key="2">
    <source>
        <dbReference type="EMBL" id="WAH42736.1"/>
    </source>
</evidence>
<accession>A0ABY6ZIS7</accession>
<organism evidence="2 3">
    <name type="scientific">Alicyclobacillus fastidiosus</name>
    <dbReference type="NCBI Taxonomy" id="392011"/>
    <lineage>
        <taxon>Bacteria</taxon>
        <taxon>Bacillati</taxon>
        <taxon>Bacillota</taxon>
        <taxon>Bacilli</taxon>
        <taxon>Bacillales</taxon>
        <taxon>Alicyclobacillaceae</taxon>
        <taxon>Alicyclobacillus</taxon>
    </lineage>
</organism>